<dbReference type="EMBL" id="KV460272">
    <property type="protein sequence ID" value="OBT92160.1"/>
    <property type="molecule type" value="Genomic_DNA"/>
</dbReference>
<organism evidence="8 9">
    <name type="scientific">Pseudogymnoascus verrucosus</name>
    <dbReference type="NCBI Taxonomy" id="342668"/>
    <lineage>
        <taxon>Eukaryota</taxon>
        <taxon>Fungi</taxon>
        <taxon>Dikarya</taxon>
        <taxon>Ascomycota</taxon>
        <taxon>Pezizomycotina</taxon>
        <taxon>Leotiomycetes</taxon>
        <taxon>Thelebolales</taxon>
        <taxon>Thelebolaceae</taxon>
        <taxon>Pseudogymnoascus</taxon>
    </lineage>
</organism>
<evidence type="ECO:0000313" key="8">
    <source>
        <dbReference type="EMBL" id="OBT92160.1"/>
    </source>
</evidence>
<dbReference type="PANTHER" id="PTHR36206">
    <property type="entry name" value="ASPERCRYPTIN BIOSYNTHESIS CLUSTER-SPECIFIC TRANSCRIPTION REGULATOR ATNN-RELATED"/>
    <property type="match status" value="1"/>
</dbReference>
<keyword evidence="9" id="KW-1185">Reference proteome</keyword>
<reference evidence="8 9" key="1">
    <citation type="submission" date="2016-03" db="EMBL/GenBank/DDBJ databases">
        <title>Comparative genomics of Pseudogymnoascus destructans, the fungus causing white-nose syndrome of bats.</title>
        <authorList>
            <person name="Palmer J.M."/>
            <person name="Drees K.P."/>
            <person name="Foster J.T."/>
            <person name="Lindner D.L."/>
        </authorList>
    </citation>
    <scope>NUCLEOTIDE SEQUENCE [LARGE SCALE GENOMIC DNA]</scope>
    <source>
        <strain evidence="8 9">UAMH 10579</strain>
    </source>
</reference>
<keyword evidence="7" id="KW-0812">Transmembrane</keyword>
<protein>
    <submittedName>
        <fullName evidence="8">Uncharacterized protein</fullName>
    </submittedName>
</protein>
<dbReference type="InterPro" id="IPR052360">
    <property type="entry name" value="Transcr_Regulatory_Proteins"/>
</dbReference>
<accession>A0A1B8G8J7</accession>
<dbReference type="PANTHER" id="PTHR36206:SF10">
    <property type="entry name" value="ZN(II)2CYS6 TRANSCRIPTION FACTOR (EUROFUNG)"/>
    <property type="match status" value="1"/>
</dbReference>
<feature type="transmembrane region" description="Helical" evidence="7">
    <location>
        <begin position="45"/>
        <end position="63"/>
    </location>
</feature>
<keyword evidence="1" id="KW-0479">Metal-binding</keyword>
<evidence type="ECO:0000256" key="5">
    <source>
        <dbReference type="ARBA" id="ARBA00023163"/>
    </source>
</evidence>
<dbReference type="AlphaFoldDB" id="A0A1B8G8J7"/>
<evidence type="ECO:0000256" key="3">
    <source>
        <dbReference type="ARBA" id="ARBA00023015"/>
    </source>
</evidence>
<reference evidence="9" key="2">
    <citation type="journal article" date="2018" name="Nat. Commun.">
        <title>Extreme sensitivity to ultraviolet light in the fungal pathogen causing white-nose syndrome of bats.</title>
        <authorList>
            <person name="Palmer J.M."/>
            <person name="Drees K.P."/>
            <person name="Foster J.T."/>
            <person name="Lindner D.L."/>
        </authorList>
    </citation>
    <scope>NUCLEOTIDE SEQUENCE [LARGE SCALE GENOMIC DNA]</scope>
    <source>
        <strain evidence="9">UAMH 10579</strain>
    </source>
</reference>
<dbReference type="Proteomes" id="UP000091956">
    <property type="component" value="Unassembled WGS sequence"/>
</dbReference>
<dbReference type="GeneID" id="28843418"/>
<dbReference type="RefSeq" id="XP_018125893.1">
    <property type="nucleotide sequence ID" value="XM_018279439.1"/>
</dbReference>
<name>A0A1B8G8J7_9PEZI</name>
<evidence type="ECO:0000256" key="4">
    <source>
        <dbReference type="ARBA" id="ARBA00023125"/>
    </source>
</evidence>
<evidence type="ECO:0000256" key="7">
    <source>
        <dbReference type="SAM" id="Phobius"/>
    </source>
</evidence>
<keyword evidence="3" id="KW-0805">Transcription regulation</keyword>
<dbReference type="GO" id="GO:0003677">
    <property type="term" value="F:DNA binding"/>
    <property type="evidence" value="ECO:0007669"/>
    <property type="project" value="UniProtKB-KW"/>
</dbReference>
<dbReference type="OrthoDB" id="2593732at2759"/>
<keyword evidence="4" id="KW-0238">DNA-binding</keyword>
<proteinExistence type="predicted"/>
<evidence type="ECO:0000313" key="9">
    <source>
        <dbReference type="Proteomes" id="UP000091956"/>
    </source>
</evidence>
<keyword evidence="6" id="KW-0539">Nucleus</keyword>
<evidence type="ECO:0000256" key="2">
    <source>
        <dbReference type="ARBA" id="ARBA00022833"/>
    </source>
</evidence>
<keyword evidence="2" id="KW-0862">Zinc</keyword>
<gene>
    <name evidence="8" type="ORF">VE01_10032</name>
</gene>
<keyword evidence="7" id="KW-0472">Membrane</keyword>
<evidence type="ECO:0000256" key="1">
    <source>
        <dbReference type="ARBA" id="ARBA00022723"/>
    </source>
</evidence>
<keyword evidence="7" id="KW-1133">Transmembrane helix</keyword>
<sequence length="160" mass="18232">MTIMVATGLYGQETLHDEHHGLYEHVVALGKILFDQQRVAGFTEGYIFCFEPGVIFPLFFVAMKCRHPLIRRQAIALLETANHQEGTWESVGAAKVAEFVMGVEEENLPQGAGSEQVLESARVHLVNISSKIERRRIDLRCLLRTSEEDSWYFREGTVFY</sequence>
<dbReference type="GO" id="GO:0046872">
    <property type="term" value="F:metal ion binding"/>
    <property type="evidence" value="ECO:0007669"/>
    <property type="project" value="UniProtKB-KW"/>
</dbReference>
<evidence type="ECO:0000256" key="6">
    <source>
        <dbReference type="ARBA" id="ARBA00023242"/>
    </source>
</evidence>
<keyword evidence="5" id="KW-0804">Transcription</keyword>